<keyword evidence="4" id="KW-0378">Hydrolase</keyword>
<comment type="similarity">
    <text evidence="1">Belongs to the peptidase A31 family.</text>
</comment>
<name>A0A1H7TLL8_9SPHI</name>
<proteinExistence type="inferred from homology"/>
<gene>
    <name evidence="5" type="ORF">SAMN05421740_111135</name>
</gene>
<dbReference type="NCBIfam" id="TIGR00072">
    <property type="entry name" value="hydrog_prot"/>
    <property type="match status" value="1"/>
</dbReference>
<dbReference type="Proteomes" id="UP000198916">
    <property type="component" value="Unassembled WGS sequence"/>
</dbReference>
<dbReference type="GO" id="GO:0004190">
    <property type="term" value="F:aspartic-type endopeptidase activity"/>
    <property type="evidence" value="ECO:0007669"/>
    <property type="project" value="UniProtKB-KW"/>
</dbReference>
<keyword evidence="6" id="KW-1185">Reference proteome</keyword>
<organism evidence="5 6">
    <name type="scientific">Parapedobacter koreensis</name>
    <dbReference type="NCBI Taxonomy" id="332977"/>
    <lineage>
        <taxon>Bacteria</taxon>
        <taxon>Pseudomonadati</taxon>
        <taxon>Bacteroidota</taxon>
        <taxon>Sphingobacteriia</taxon>
        <taxon>Sphingobacteriales</taxon>
        <taxon>Sphingobacteriaceae</taxon>
        <taxon>Parapedobacter</taxon>
    </lineage>
</organism>
<dbReference type="OrthoDB" id="9794619at2"/>
<evidence type="ECO:0000256" key="4">
    <source>
        <dbReference type="ARBA" id="ARBA00022801"/>
    </source>
</evidence>
<dbReference type="RefSeq" id="WP_090608757.1">
    <property type="nucleotide sequence ID" value="NZ_FNZR01000011.1"/>
</dbReference>
<dbReference type="PANTHER" id="PTHR30302">
    <property type="entry name" value="HYDROGENASE 1 MATURATION PROTEASE"/>
    <property type="match status" value="1"/>
</dbReference>
<dbReference type="PRINTS" id="PR00446">
    <property type="entry name" value="HYDRGNUPTAKE"/>
</dbReference>
<reference evidence="6" key="1">
    <citation type="submission" date="2016-10" db="EMBL/GenBank/DDBJ databases">
        <authorList>
            <person name="Varghese N."/>
            <person name="Submissions S."/>
        </authorList>
    </citation>
    <scope>NUCLEOTIDE SEQUENCE [LARGE SCALE GENOMIC DNA]</scope>
    <source>
        <strain evidence="6">Jip14</strain>
    </source>
</reference>
<sequence>MLTSFPHKKDLQYSQGNDMLILGLGNYLMGDEGVGVHFVNSLQPQDFPSNITILDGGTGGFLLVPYLESHAVAILVDATQDGQPAGTVSLLQPRFSDDFPVALSGHNFGLKDMVDILSLFGRMPEIYLFTISIDRMKPMDMALSPAVETAIPVVKARIQELTSQLAARPLAAHGVSTD</sequence>
<dbReference type="PANTHER" id="PTHR30302:SF1">
    <property type="entry name" value="HYDROGENASE 2 MATURATION PROTEASE"/>
    <property type="match status" value="1"/>
</dbReference>
<protein>
    <submittedName>
        <fullName evidence="5">Hydrogenase maturation protease</fullName>
    </submittedName>
</protein>
<dbReference type="EMBL" id="FNZR01000011">
    <property type="protein sequence ID" value="SEL85465.1"/>
    <property type="molecule type" value="Genomic_DNA"/>
</dbReference>
<evidence type="ECO:0000256" key="1">
    <source>
        <dbReference type="ARBA" id="ARBA00006814"/>
    </source>
</evidence>
<dbReference type="STRING" id="332977.SAMN05421740_111135"/>
<dbReference type="Gene3D" id="3.40.50.1450">
    <property type="entry name" value="HybD-like"/>
    <property type="match status" value="1"/>
</dbReference>
<evidence type="ECO:0000313" key="5">
    <source>
        <dbReference type="EMBL" id="SEL85465.1"/>
    </source>
</evidence>
<dbReference type="InterPro" id="IPR000671">
    <property type="entry name" value="Peptidase_A31"/>
</dbReference>
<dbReference type="Pfam" id="PF01750">
    <property type="entry name" value="HycI"/>
    <property type="match status" value="1"/>
</dbReference>
<evidence type="ECO:0000256" key="2">
    <source>
        <dbReference type="ARBA" id="ARBA00022670"/>
    </source>
</evidence>
<dbReference type="AlphaFoldDB" id="A0A1H7TLL8"/>
<keyword evidence="3" id="KW-0064">Aspartyl protease</keyword>
<dbReference type="SUPFAM" id="SSF53163">
    <property type="entry name" value="HybD-like"/>
    <property type="match status" value="1"/>
</dbReference>
<dbReference type="InterPro" id="IPR023430">
    <property type="entry name" value="Pept_HybD-like_dom_sf"/>
</dbReference>
<evidence type="ECO:0000256" key="3">
    <source>
        <dbReference type="ARBA" id="ARBA00022750"/>
    </source>
</evidence>
<dbReference type="GO" id="GO:0016485">
    <property type="term" value="P:protein processing"/>
    <property type="evidence" value="ECO:0007669"/>
    <property type="project" value="TreeGrafter"/>
</dbReference>
<accession>A0A1H7TLL8</accession>
<dbReference type="GO" id="GO:0008047">
    <property type="term" value="F:enzyme activator activity"/>
    <property type="evidence" value="ECO:0007669"/>
    <property type="project" value="InterPro"/>
</dbReference>
<evidence type="ECO:0000313" key="6">
    <source>
        <dbReference type="Proteomes" id="UP000198916"/>
    </source>
</evidence>
<keyword evidence="2 5" id="KW-0645">Protease</keyword>